<evidence type="ECO:0000313" key="6">
    <source>
        <dbReference type="Proteomes" id="UP000577956"/>
    </source>
</evidence>
<dbReference type="SUPFAM" id="SSF101478">
    <property type="entry name" value="ADP-ribosylglycohydrolase"/>
    <property type="match status" value="1"/>
</dbReference>
<keyword evidence="7" id="KW-1185">Reference proteome</keyword>
<dbReference type="GO" id="GO:0016787">
    <property type="term" value="F:hydrolase activity"/>
    <property type="evidence" value="ECO:0007669"/>
    <property type="project" value="UniProtKB-KW"/>
</dbReference>
<evidence type="ECO:0000313" key="7">
    <source>
        <dbReference type="Proteomes" id="UP000618382"/>
    </source>
</evidence>
<feature type="binding site" evidence="3">
    <location>
        <position position="272"/>
    </location>
    <ligand>
        <name>Mg(2+)</name>
        <dbReference type="ChEBI" id="CHEBI:18420"/>
        <label>1</label>
    </ligand>
</feature>
<dbReference type="Gene3D" id="1.10.4080.10">
    <property type="entry name" value="ADP-ribosylation/Crystallin J1"/>
    <property type="match status" value="1"/>
</dbReference>
<evidence type="ECO:0000313" key="5">
    <source>
        <dbReference type="EMBL" id="NYD86797.1"/>
    </source>
</evidence>
<gene>
    <name evidence="5" type="ORF">BKA21_002346</name>
    <name evidence="4" type="ORF">Col01nite_15760</name>
</gene>
<feature type="binding site" evidence="3">
    <location>
        <position position="61"/>
    </location>
    <ligand>
        <name>Mg(2+)</name>
        <dbReference type="ChEBI" id="CHEBI:18420"/>
        <label>1</label>
    </ligand>
</feature>
<evidence type="ECO:0000256" key="1">
    <source>
        <dbReference type="ARBA" id="ARBA00010702"/>
    </source>
</evidence>
<dbReference type="AlphaFoldDB" id="A0A7Y9FH32"/>
<evidence type="ECO:0000256" key="3">
    <source>
        <dbReference type="PIRSR" id="PIRSR605502-1"/>
    </source>
</evidence>
<comment type="cofactor">
    <cofactor evidence="3">
        <name>Mg(2+)</name>
        <dbReference type="ChEBI" id="CHEBI:18420"/>
    </cofactor>
    <text evidence="3">Binds 2 magnesium ions per subunit.</text>
</comment>
<reference evidence="4 7" key="2">
    <citation type="submission" date="2021-01" db="EMBL/GenBank/DDBJ databases">
        <title>Whole genome shotgun sequence of Cellulomonas oligotrophica NBRC 109435.</title>
        <authorList>
            <person name="Komaki H."/>
            <person name="Tamura T."/>
        </authorList>
    </citation>
    <scope>NUCLEOTIDE SEQUENCE [LARGE SCALE GENOMIC DNA]</scope>
    <source>
        <strain evidence="4 7">NBRC 109435</strain>
    </source>
</reference>
<feature type="binding site" evidence="3">
    <location>
        <position position="59"/>
    </location>
    <ligand>
        <name>Mg(2+)</name>
        <dbReference type="ChEBI" id="CHEBI:18420"/>
        <label>1</label>
    </ligand>
</feature>
<proteinExistence type="inferred from homology"/>
<keyword evidence="3" id="KW-0479">Metal-binding</keyword>
<dbReference type="EMBL" id="BONN01000003">
    <property type="protein sequence ID" value="GIG32417.1"/>
    <property type="molecule type" value="Genomic_DNA"/>
</dbReference>
<feature type="binding site" evidence="3">
    <location>
        <position position="270"/>
    </location>
    <ligand>
        <name>Mg(2+)</name>
        <dbReference type="ChEBI" id="CHEBI:18420"/>
        <label>1</label>
    </ligand>
</feature>
<organism evidence="5 6">
    <name type="scientific">Cellulomonas oligotrophica</name>
    <dbReference type="NCBI Taxonomy" id="931536"/>
    <lineage>
        <taxon>Bacteria</taxon>
        <taxon>Bacillati</taxon>
        <taxon>Actinomycetota</taxon>
        <taxon>Actinomycetes</taxon>
        <taxon>Micrococcales</taxon>
        <taxon>Cellulomonadaceae</taxon>
        <taxon>Cellulomonas</taxon>
    </lineage>
</organism>
<comment type="caution">
    <text evidence="5">The sequence shown here is derived from an EMBL/GenBank/DDBJ whole genome shotgun (WGS) entry which is preliminary data.</text>
</comment>
<sequence>MDRIVWSEEVADRAAGVLLGQAFGDALGAPYEFGPPLGGDEPVDLVGGGAFGWAPGEWTDDTQMAVAVLETAEDAVRDGVRLVDRLDALVGRWATWSRSAADVGAQTRRVLDDVLDEPTAAAARAAADALHERFGRSGGNGSLMRTAPVALAHLDDVEAMVEAARAVSALTHHDPEAGDACVLWCAAVRHAVLTGEADVRVGLGLLPGKRRAAWAARIADAEQRGPASFAANGWVVEAFGAAWSAVVRTPGHGPGYVRSALECAVRGGADADTVAAIAGALVGAREGATAVRSALWAPVHGWPGLTGDDLARRGAALAAAHV</sequence>
<dbReference type="Pfam" id="PF03747">
    <property type="entry name" value="ADP_ribosyl_GH"/>
    <property type="match status" value="1"/>
</dbReference>
<dbReference type="PANTHER" id="PTHR16222">
    <property type="entry name" value="ADP-RIBOSYLGLYCOHYDROLASE"/>
    <property type="match status" value="1"/>
</dbReference>
<dbReference type="Proteomes" id="UP000577956">
    <property type="component" value="Unassembled WGS sequence"/>
</dbReference>
<dbReference type="GO" id="GO:0046872">
    <property type="term" value="F:metal ion binding"/>
    <property type="evidence" value="ECO:0007669"/>
    <property type="project" value="UniProtKB-KW"/>
</dbReference>
<evidence type="ECO:0000313" key="4">
    <source>
        <dbReference type="EMBL" id="GIG32417.1"/>
    </source>
</evidence>
<dbReference type="InterPro" id="IPR050792">
    <property type="entry name" value="ADP-ribosylglycohydrolase"/>
</dbReference>
<name>A0A7Y9FH32_9CELL</name>
<reference evidence="5 6" key="1">
    <citation type="submission" date="2020-07" db="EMBL/GenBank/DDBJ databases">
        <title>Sequencing the genomes of 1000 actinobacteria strains.</title>
        <authorList>
            <person name="Klenk H.-P."/>
        </authorList>
    </citation>
    <scope>NUCLEOTIDE SEQUENCE [LARGE SCALE GENOMIC DNA]</scope>
    <source>
        <strain evidence="5 6">DSM 24482</strain>
    </source>
</reference>
<dbReference type="InterPro" id="IPR005502">
    <property type="entry name" value="Ribosyl_crysJ1"/>
</dbReference>
<dbReference type="Proteomes" id="UP000618382">
    <property type="component" value="Unassembled WGS sequence"/>
</dbReference>
<dbReference type="PANTHER" id="PTHR16222:SF24">
    <property type="entry name" value="ADP-RIBOSYLHYDROLASE ARH3"/>
    <property type="match status" value="1"/>
</dbReference>
<keyword evidence="2 5" id="KW-0378">Hydrolase</keyword>
<evidence type="ECO:0000256" key="2">
    <source>
        <dbReference type="ARBA" id="ARBA00022801"/>
    </source>
</evidence>
<dbReference type="EMBL" id="JACCBK010000001">
    <property type="protein sequence ID" value="NYD86797.1"/>
    <property type="molecule type" value="Genomic_DNA"/>
</dbReference>
<feature type="binding site" evidence="3">
    <location>
        <position position="60"/>
    </location>
    <ligand>
        <name>Mg(2+)</name>
        <dbReference type="ChEBI" id="CHEBI:18420"/>
        <label>1</label>
    </ligand>
</feature>
<dbReference type="InterPro" id="IPR036705">
    <property type="entry name" value="Ribosyl_crysJ1_sf"/>
</dbReference>
<accession>A0A7Y9FH32</accession>
<protein>
    <submittedName>
        <fullName evidence="5">ADP-ribosylglycohydrolase</fullName>
    </submittedName>
</protein>
<feature type="binding site" evidence="3">
    <location>
        <position position="273"/>
    </location>
    <ligand>
        <name>Mg(2+)</name>
        <dbReference type="ChEBI" id="CHEBI:18420"/>
        <label>1</label>
    </ligand>
</feature>
<comment type="similarity">
    <text evidence="1">Belongs to the ADP-ribosylglycohydrolase family.</text>
</comment>
<dbReference type="RefSeq" id="WP_239072839.1">
    <property type="nucleotide sequence ID" value="NZ_BAABFI010000001.1"/>
</dbReference>
<keyword evidence="3" id="KW-0460">Magnesium</keyword>